<keyword evidence="12" id="KW-1185">Reference proteome</keyword>
<comment type="caution">
    <text evidence="11">The sequence shown here is derived from an EMBL/GenBank/DDBJ whole genome shotgun (WGS) entry which is preliminary data.</text>
</comment>
<accession>A0ABS8WC99</accession>
<evidence type="ECO:0000256" key="9">
    <source>
        <dbReference type="ARBA" id="ARBA00023136"/>
    </source>
</evidence>
<dbReference type="PANTHER" id="PTHR42771">
    <property type="entry name" value="IRON(3+)-HYDROXAMATE IMPORT ATP-BINDING PROTEIN FHUC"/>
    <property type="match status" value="1"/>
</dbReference>
<evidence type="ECO:0000256" key="7">
    <source>
        <dbReference type="ARBA" id="ARBA00023004"/>
    </source>
</evidence>
<feature type="domain" description="ABC transporter" evidence="10">
    <location>
        <begin position="2"/>
        <end position="238"/>
    </location>
</feature>
<dbReference type="InterPro" id="IPR003593">
    <property type="entry name" value="AAA+_ATPase"/>
</dbReference>
<evidence type="ECO:0000256" key="2">
    <source>
        <dbReference type="ARBA" id="ARBA00022448"/>
    </source>
</evidence>
<evidence type="ECO:0000256" key="5">
    <source>
        <dbReference type="ARBA" id="ARBA00022741"/>
    </source>
</evidence>
<dbReference type="PROSITE" id="PS00211">
    <property type="entry name" value="ABC_TRANSPORTER_1"/>
    <property type="match status" value="1"/>
</dbReference>
<evidence type="ECO:0000256" key="6">
    <source>
        <dbReference type="ARBA" id="ARBA00022840"/>
    </source>
</evidence>
<gene>
    <name evidence="11" type="ORF">K6Y31_17895</name>
</gene>
<dbReference type="Proteomes" id="UP001201273">
    <property type="component" value="Unassembled WGS sequence"/>
</dbReference>
<keyword evidence="8" id="KW-0406">Ion transport</keyword>
<comment type="subcellular location">
    <subcellularLocation>
        <location evidence="1">Cell membrane</location>
        <topology evidence="1">Peripheral membrane protein</topology>
    </subcellularLocation>
</comment>
<keyword evidence="3" id="KW-1003">Cell membrane</keyword>
<evidence type="ECO:0000256" key="4">
    <source>
        <dbReference type="ARBA" id="ARBA00022496"/>
    </source>
</evidence>
<keyword evidence="7" id="KW-0408">Iron</keyword>
<keyword evidence="9" id="KW-0472">Membrane</keyword>
<evidence type="ECO:0000256" key="1">
    <source>
        <dbReference type="ARBA" id="ARBA00004202"/>
    </source>
</evidence>
<dbReference type="GO" id="GO:0005524">
    <property type="term" value="F:ATP binding"/>
    <property type="evidence" value="ECO:0007669"/>
    <property type="project" value="UniProtKB-KW"/>
</dbReference>
<dbReference type="PROSITE" id="PS50893">
    <property type="entry name" value="ABC_TRANSPORTER_2"/>
    <property type="match status" value="1"/>
</dbReference>
<dbReference type="InterPro" id="IPR017871">
    <property type="entry name" value="ABC_transporter-like_CS"/>
</dbReference>
<reference evidence="11 12" key="1">
    <citation type="journal article" date="2022" name="Environ. Microbiol. Rep.">
        <title>Eco-phylogenetic analyses reveal divergent evolution of vitamin B12 metabolism in the marine bacterial family 'Psychromonadaceae'.</title>
        <authorList>
            <person name="Jin X."/>
            <person name="Yang Y."/>
            <person name="Cao H."/>
            <person name="Gao B."/>
            <person name="Zhao Z."/>
        </authorList>
    </citation>
    <scope>NUCLEOTIDE SEQUENCE [LARGE SCALE GENOMIC DNA]</scope>
    <source>
        <strain evidence="11 12">MKS20</strain>
    </source>
</reference>
<evidence type="ECO:0000259" key="10">
    <source>
        <dbReference type="PROSITE" id="PS50893"/>
    </source>
</evidence>
<dbReference type="InterPro" id="IPR051535">
    <property type="entry name" value="Siderophore_ABC-ATPase"/>
</dbReference>
<evidence type="ECO:0000313" key="11">
    <source>
        <dbReference type="EMBL" id="MCE2596664.1"/>
    </source>
</evidence>
<dbReference type="SUPFAM" id="SSF52540">
    <property type="entry name" value="P-loop containing nucleoside triphosphate hydrolases"/>
    <property type="match status" value="1"/>
</dbReference>
<keyword evidence="5" id="KW-0547">Nucleotide-binding</keyword>
<dbReference type="Pfam" id="PF00005">
    <property type="entry name" value="ABC_tran"/>
    <property type="match status" value="1"/>
</dbReference>
<organism evidence="11 12">
    <name type="scientific">Motilimonas cestriensis</name>
    <dbReference type="NCBI Taxonomy" id="2742685"/>
    <lineage>
        <taxon>Bacteria</taxon>
        <taxon>Pseudomonadati</taxon>
        <taxon>Pseudomonadota</taxon>
        <taxon>Gammaproteobacteria</taxon>
        <taxon>Alteromonadales</taxon>
        <taxon>Alteromonadales genera incertae sedis</taxon>
        <taxon>Motilimonas</taxon>
    </lineage>
</organism>
<evidence type="ECO:0000256" key="3">
    <source>
        <dbReference type="ARBA" id="ARBA00022475"/>
    </source>
</evidence>
<name>A0ABS8WC99_9GAMM</name>
<evidence type="ECO:0000256" key="8">
    <source>
        <dbReference type="ARBA" id="ARBA00023065"/>
    </source>
</evidence>
<keyword evidence="4" id="KW-0410">Iron transport</keyword>
<keyword evidence="6 11" id="KW-0067">ATP-binding</keyword>
<dbReference type="CDD" id="cd03214">
    <property type="entry name" value="ABC_Iron-Siderophores_B12_Hemin"/>
    <property type="match status" value="1"/>
</dbReference>
<protein>
    <submittedName>
        <fullName evidence="11">ABC transporter ATP-binding protein</fullName>
    </submittedName>
</protein>
<dbReference type="EMBL" id="JAIMJA010000022">
    <property type="protein sequence ID" value="MCE2596664.1"/>
    <property type="molecule type" value="Genomic_DNA"/>
</dbReference>
<dbReference type="Gene3D" id="3.40.50.300">
    <property type="entry name" value="P-loop containing nucleotide triphosphate hydrolases"/>
    <property type="match status" value="1"/>
</dbReference>
<dbReference type="InterPro" id="IPR003439">
    <property type="entry name" value="ABC_transporter-like_ATP-bd"/>
</dbReference>
<keyword evidence="2" id="KW-0813">Transport</keyword>
<dbReference type="InterPro" id="IPR027417">
    <property type="entry name" value="P-loop_NTPase"/>
</dbReference>
<dbReference type="SMART" id="SM00382">
    <property type="entry name" value="AAA"/>
    <property type="match status" value="1"/>
</dbReference>
<evidence type="ECO:0000313" key="12">
    <source>
        <dbReference type="Proteomes" id="UP001201273"/>
    </source>
</evidence>
<sequence>MFQLNQVNVRRDGRDILSLPELTIATDKLTVILGHNGSGKSTLVNILAGQLKPDSGQVLLNNQALVHLSARALAQQVAYLPQRLPAASGLTVAELVKLGRFPWLGTFGRFRKRDQKIMNQAMADTDILAFKQVLADQLSGGERQRAWIAMLLAQQSPVLVLDEPTSALDVGHQYQLLALLQRLNRTTGKGVVIILHDINLALRYADAVIALKQGKVVFQGDHSSLLNEAQLSDLYQANIQLINHPTKDKKVAVVC</sequence>
<dbReference type="RefSeq" id="WP_233054293.1">
    <property type="nucleotide sequence ID" value="NZ_JAIMJA010000022.1"/>
</dbReference>
<dbReference type="PANTHER" id="PTHR42771:SF2">
    <property type="entry name" value="IRON(3+)-HYDROXAMATE IMPORT ATP-BINDING PROTEIN FHUC"/>
    <property type="match status" value="1"/>
</dbReference>
<proteinExistence type="predicted"/>